<dbReference type="EMBL" id="CP136594">
    <property type="protein sequence ID" value="WOE74752.1"/>
    <property type="molecule type" value="Genomic_DNA"/>
</dbReference>
<keyword evidence="6" id="KW-0653">Protein transport</keyword>
<dbReference type="InterPro" id="IPR002898">
    <property type="entry name" value="MotA_ExbB_proton_chnl"/>
</dbReference>
<dbReference type="AlphaFoldDB" id="A0AA97F7M0"/>
<reference evidence="9 10" key="1">
    <citation type="submission" date="2023-10" db="EMBL/GenBank/DDBJ databases">
        <title>Complete genome sequence of a Sphingomonadaceae bacterium.</title>
        <authorList>
            <person name="Yan C."/>
        </authorList>
    </citation>
    <scope>NUCLEOTIDE SEQUENCE [LARGE SCALE GENOMIC DNA]</scope>
    <source>
        <strain evidence="9 10">SCSIO 66989</strain>
    </source>
</reference>
<dbReference type="KEGG" id="acoa:RB602_13015"/>
<evidence type="ECO:0000256" key="3">
    <source>
        <dbReference type="ARBA" id="ARBA00022692"/>
    </source>
</evidence>
<dbReference type="GO" id="GO:0005886">
    <property type="term" value="C:plasma membrane"/>
    <property type="evidence" value="ECO:0007669"/>
    <property type="project" value="UniProtKB-SubCell"/>
</dbReference>
<dbReference type="PANTHER" id="PTHR30433">
    <property type="entry name" value="CHEMOTAXIS PROTEIN MOTA"/>
    <property type="match status" value="1"/>
</dbReference>
<dbReference type="Pfam" id="PF01618">
    <property type="entry name" value="MotA_ExbB"/>
    <property type="match status" value="1"/>
</dbReference>
<dbReference type="InterPro" id="IPR047055">
    <property type="entry name" value="MotA-like"/>
</dbReference>
<accession>A0AA97F7M0</accession>
<keyword evidence="6" id="KW-0813">Transport</keyword>
<feature type="transmembrane region" description="Helical" evidence="7">
    <location>
        <begin position="158"/>
        <end position="177"/>
    </location>
</feature>
<sequence>MAGQIMMFFDPLSLLLVILVSVVIAWVQNGSAGAWHGLSVLPVLLSRNAEDVAERARLAMVRVEQRVEENGPFHADRIAPDIPYIASLAEMLANSTSWKEFSEATQPYRQRQHQKRESAIGFWSDMAEVAPAIGMIGTVVGLIIMFDGITSADAIGEAMAVCLLTSLYGLLLAHVVANPIARRTELYANQEKQWQDDFARRFGILARKHLDGDGVVLNISDSAKVNGLTGPKPAKQLAK</sequence>
<keyword evidence="3 7" id="KW-0812">Transmembrane</keyword>
<evidence type="ECO:0000256" key="5">
    <source>
        <dbReference type="ARBA" id="ARBA00023136"/>
    </source>
</evidence>
<evidence type="ECO:0000259" key="8">
    <source>
        <dbReference type="Pfam" id="PF01618"/>
    </source>
</evidence>
<keyword evidence="10" id="KW-1185">Reference proteome</keyword>
<evidence type="ECO:0000313" key="10">
    <source>
        <dbReference type="Proteomes" id="UP001302429"/>
    </source>
</evidence>
<dbReference type="RefSeq" id="WP_317081057.1">
    <property type="nucleotide sequence ID" value="NZ_CP136594.1"/>
</dbReference>
<keyword evidence="4 7" id="KW-1133">Transmembrane helix</keyword>
<proteinExistence type="inferred from homology"/>
<evidence type="ECO:0000256" key="7">
    <source>
        <dbReference type="SAM" id="Phobius"/>
    </source>
</evidence>
<evidence type="ECO:0000256" key="2">
    <source>
        <dbReference type="ARBA" id="ARBA00022475"/>
    </source>
</evidence>
<evidence type="ECO:0000256" key="6">
    <source>
        <dbReference type="RuleBase" id="RU004057"/>
    </source>
</evidence>
<dbReference type="GO" id="GO:0006935">
    <property type="term" value="P:chemotaxis"/>
    <property type="evidence" value="ECO:0007669"/>
    <property type="project" value="InterPro"/>
</dbReference>
<evidence type="ECO:0000256" key="4">
    <source>
        <dbReference type="ARBA" id="ARBA00022989"/>
    </source>
</evidence>
<feature type="domain" description="MotA/TolQ/ExbB proton channel" evidence="8">
    <location>
        <begin position="91"/>
        <end position="190"/>
    </location>
</feature>
<gene>
    <name evidence="9" type="ORF">RB602_13015</name>
</gene>
<evidence type="ECO:0000313" key="9">
    <source>
        <dbReference type="EMBL" id="WOE74752.1"/>
    </source>
</evidence>
<dbReference type="GO" id="GO:0015031">
    <property type="term" value="P:protein transport"/>
    <property type="evidence" value="ECO:0007669"/>
    <property type="project" value="UniProtKB-KW"/>
</dbReference>
<dbReference type="Proteomes" id="UP001302429">
    <property type="component" value="Chromosome"/>
</dbReference>
<keyword evidence="5 7" id="KW-0472">Membrane</keyword>
<dbReference type="PANTHER" id="PTHR30433:SF2">
    <property type="entry name" value="MOTILITY PROTEIN A"/>
    <property type="match status" value="1"/>
</dbReference>
<organism evidence="9 10">
    <name type="scientific">Alterisphingorhabdus coralli</name>
    <dbReference type="NCBI Taxonomy" id="3071408"/>
    <lineage>
        <taxon>Bacteria</taxon>
        <taxon>Pseudomonadati</taxon>
        <taxon>Pseudomonadota</taxon>
        <taxon>Alphaproteobacteria</taxon>
        <taxon>Sphingomonadales</taxon>
        <taxon>Sphingomonadaceae</taxon>
        <taxon>Alterisphingorhabdus (ex Yan et al. 2024)</taxon>
    </lineage>
</organism>
<feature type="transmembrane region" description="Helical" evidence="7">
    <location>
        <begin position="129"/>
        <end position="146"/>
    </location>
</feature>
<dbReference type="GO" id="GO:0071978">
    <property type="term" value="P:bacterial-type flagellum-dependent swarming motility"/>
    <property type="evidence" value="ECO:0007669"/>
    <property type="project" value="InterPro"/>
</dbReference>
<protein>
    <submittedName>
        <fullName evidence="9">MotA/TolQ/ExbB proton channel family protein</fullName>
    </submittedName>
</protein>
<keyword evidence="2" id="KW-1003">Cell membrane</keyword>
<evidence type="ECO:0000256" key="1">
    <source>
        <dbReference type="ARBA" id="ARBA00004651"/>
    </source>
</evidence>
<name>A0AA97F7M0_9SPHN</name>
<comment type="similarity">
    <text evidence="6">Belongs to the exbB/tolQ family.</text>
</comment>
<comment type="subcellular location">
    <subcellularLocation>
        <location evidence="1">Cell membrane</location>
        <topology evidence="1">Multi-pass membrane protein</topology>
    </subcellularLocation>
    <subcellularLocation>
        <location evidence="6">Membrane</location>
        <topology evidence="6">Multi-pass membrane protein</topology>
    </subcellularLocation>
</comment>